<proteinExistence type="inferred from homology"/>
<accession>A0A6M3HUH7</accession>
<evidence type="ECO:0000256" key="3">
    <source>
        <dbReference type="ARBA" id="ARBA00015716"/>
    </source>
</evidence>
<dbReference type="PANTHER" id="PTHR38099">
    <property type="entry name" value="LARGE RIBOSOMAL RNA SUBUNIT ACCUMULATION PROTEIN YCED"/>
    <property type="match status" value="1"/>
</dbReference>
<evidence type="ECO:0000256" key="1">
    <source>
        <dbReference type="ARBA" id="ARBA00002868"/>
    </source>
</evidence>
<organism evidence="6 7">
    <name type="scientific">Allofrancisella frigidaquae</name>
    <dbReference type="NCBI Taxonomy" id="1085644"/>
    <lineage>
        <taxon>Bacteria</taxon>
        <taxon>Pseudomonadati</taxon>
        <taxon>Pseudomonadota</taxon>
        <taxon>Gammaproteobacteria</taxon>
        <taxon>Thiotrichales</taxon>
        <taxon>Francisellaceae</taxon>
        <taxon>Allofrancisella</taxon>
    </lineage>
</organism>
<keyword evidence="7" id="KW-1185">Reference proteome</keyword>
<dbReference type="AlphaFoldDB" id="A0A6M3HUH7"/>
<dbReference type="Proteomes" id="UP000503320">
    <property type="component" value="Chromosome"/>
</dbReference>
<evidence type="ECO:0000256" key="5">
    <source>
        <dbReference type="ARBA" id="ARBA00031841"/>
    </source>
</evidence>
<dbReference type="RefSeq" id="WP_172106950.1">
    <property type="nucleotide sequence ID" value="NZ_CP038017.1"/>
</dbReference>
<dbReference type="InterPro" id="IPR039255">
    <property type="entry name" value="YceD_bac"/>
</dbReference>
<dbReference type="KEGG" id="afri:E3E15_05810"/>
<comment type="similarity">
    <text evidence="2">Belongs to the DUF177 domain family.</text>
</comment>
<evidence type="ECO:0000256" key="2">
    <source>
        <dbReference type="ARBA" id="ARBA00010740"/>
    </source>
</evidence>
<keyword evidence="4" id="KW-0690">Ribosome biogenesis</keyword>
<comment type="function">
    <text evidence="1">Plays a role in synthesis, processing and/or stability of 23S rRNA.</text>
</comment>
<dbReference type="GO" id="GO:0042254">
    <property type="term" value="P:ribosome biogenesis"/>
    <property type="evidence" value="ECO:0007669"/>
    <property type="project" value="UniProtKB-KW"/>
</dbReference>
<dbReference type="Pfam" id="PF02620">
    <property type="entry name" value="YceD"/>
    <property type="match status" value="1"/>
</dbReference>
<evidence type="ECO:0000313" key="6">
    <source>
        <dbReference type="EMBL" id="QIV94888.1"/>
    </source>
</evidence>
<dbReference type="GO" id="GO:0005829">
    <property type="term" value="C:cytosol"/>
    <property type="evidence" value="ECO:0007669"/>
    <property type="project" value="TreeGrafter"/>
</dbReference>
<gene>
    <name evidence="6" type="ORF">E3E15_05810</name>
</gene>
<reference evidence="6 7" key="1">
    <citation type="submission" date="2019-03" db="EMBL/GenBank/DDBJ databases">
        <title>Complete Genome Sequence of Allofrancisella frigidaquae Strain SYSU 10HL1970 Isolated from Water-Cooling Systems in China.</title>
        <authorList>
            <person name="Ohrman C."/>
            <person name="Uneklint I."/>
            <person name="Sjodin A."/>
        </authorList>
    </citation>
    <scope>NUCLEOTIDE SEQUENCE [LARGE SCALE GENOMIC DNA]</scope>
    <source>
        <strain evidence="6 7">SYSU 10HL1970</strain>
    </source>
</reference>
<evidence type="ECO:0000256" key="4">
    <source>
        <dbReference type="ARBA" id="ARBA00022517"/>
    </source>
</evidence>
<name>A0A6M3HUH7_9GAMM</name>
<evidence type="ECO:0000313" key="7">
    <source>
        <dbReference type="Proteomes" id="UP000503320"/>
    </source>
</evidence>
<protein>
    <recommendedName>
        <fullName evidence="3">Large ribosomal RNA subunit accumulation protein YceD</fullName>
    </recommendedName>
    <alternativeName>
        <fullName evidence="5">23S rRNA accumulation protein YceD</fullName>
    </alternativeName>
</protein>
<dbReference type="PANTHER" id="PTHR38099:SF1">
    <property type="entry name" value="LARGE RIBOSOMAL RNA SUBUNIT ACCUMULATION PROTEIN YCED"/>
    <property type="match status" value="1"/>
</dbReference>
<sequence>MKNKYDINYSTYAKQKRELIAFEIILTDLSELSDYILETPYIFNCNFSFFEENGKPCIKYNISSNLELICQESLEPFGYDFNASNTIMVVEDDRLVQDSLYEPFICSTAIINLADVIKEEILLDLPLIPKNNANTCKKSKKHSYYSKQENVVEKKENPFEVLKVLKQH</sequence>
<dbReference type="InterPro" id="IPR003772">
    <property type="entry name" value="YceD"/>
</dbReference>
<dbReference type="EMBL" id="CP038017">
    <property type="protein sequence ID" value="QIV94888.1"/>
    <property type="molecule type" value="Genomic_DNA"/>
</dbReference>